<dbReference type="PROSITE" id="PS51842">
    <property type="entry name" value="IF_ROD_2"/>
    <property type="match status" value="1"/>
</dbReference>
<dbReference type="Proteomes" id="UP001190640">
    <property type="component" value="Chromosome 19"/>
</dbReference>
<keyword evidence="2 3" id="KW-0175">Coiled coil</keyword>
<dbReference type="FunFam" id="1.20.5.1160:FF:000001">
    <property type="entry name" value="Keratin type II"/>
    <property type="match status" value="1"/>
</dbReference>
<dbReference type="PANTHER" id="PTHR45616">
    <property type="entry name" value="GATA-TYPE DOMAIN-CONTAINING PROTEIN"/>
    <property type="match status" value="1"/>
</dbReference>
<dbReference type="RefSeq" id="XP_054859738.1">
    <property type="nucleotide sequence ID" value="XM_055003763.1"/>
</dbReference>
<evidence type="ECO:0000256" key="1">
    <source>
        <dbReference type="ARBA" id="ARBA00022754"/>
    </source>
</evidence>
<feature type="coiled-coil region" evidence="3">
    <location>
        <begin position="256"/>
        <end position="322"/>
    </location>
</feature>
<dbReference type="PRINTS" id="PR01276">
    <property type="entry name" value="TYPE2KERATIN"/>
</dbReference>
<feature type="region of interest" description="Disordered" evidence="4">
    <location>
        <begin position="1"/>
        <end position="26"/>
    </location>
</feature>
<dbReference type="InterPro" id="IPR039008">
    <property type="entry name" value="IF_rod_dom"/>
</dbReference>
<proteinExistence type="predicted"/>
<dbReference type="GO" id="GO:0045095">
    <property type="term" value="C:keratin filament"/>
    <property type="evidence" value="ECO:0007669"/>
    <property type="project" value="InterPro"/>
</dbReference>
<dbReference type="GO" id="GO:0030280">
    <property type="term" value="F:structural constituent of skin epidermis"/>
    <property type="evidence" value="ECO:0007669"/>
    <property type="project" value="TreeGrafter"/>
</dbReference>
<evidence type="ECO:0000256" key="4">
    <source>
        <dbReference type="SAM" id="MobiDB-lite"/>
    </source>
</evidence>
<dbReference type="GO" id="GO:0005615">
    <property type="term" value="C:extracellular space"/>
    <property type="evidence" value="ECO:0007669"/>
    <property type="project" value="TreeGrafter"/>
</dbReference>
<dbReference type="GO" id="GO:0031424">
    <property type="term" value="P:keratinization"/>
    <property type="evidence" value="ECO:0007669"/>
    <property type="project" value="TreeGrafter"/>
</dbReference>
<evidence type="ECO:0000256" key="2">
    <source>
        <dbReference type="ARBA" id="ARBA00023054"/>
    </source>
</evidence>
<evidence type="ECO:0000256" key="3">
    <source>
        <dbReference type="SAM" id="Coils"/>
    </source>
</evidence>
<accession>A0AA97KNG7</accession>
<dbReference type="Gene3D" id="1.20.5.500">
    <property type="entry name" value="Single helix bin"/>
    <property type="match status" value="1"/>
</dbReference>
<feature type="domain" description="IF rod" evidence="5">
    <location>
        <begin position="36"/>
        <end position="350"/>
    </location>
</feature>
<dbReference type="Gene3D" id="1.20.5.170">
    <property type="match status" value="1"/>
</dbReference>
<dbReference type="InterPro" id="IPR003054">
    <property type="entry name" value="Keratin_II"/>
</dbReference>
<dbReference type="GO" id="GO:0045109">
    <property type="term" value="P:intermediate filament organization"/>
    <property type="evidence" value="ECO:0007669"/>
    <property type="project" value="TreeGrafter"/>
</dbReference>
<keyword evidence="1" id="KW-0403">Intermediate filament</keyword>
<sequence>MGDVGQDRTQRVHTREGLRNPGQVETEPAIQRARMEEEQIKKLNRKCTSCINKVHILQQQNTVLSTQWELLQQQRLERGSPQNTESLFQSYMQDMRMLLNTVQGEKGQLILELQQLKAVTEKYKERNNKELNQRTAAEDKFAALKKNIDAAYMENMDLAVKADLLIEQIVRLRGIYEVELTELQRRVQDGTNDIVGMDNHRDLNIDNFLEEVRCQYEEIVQRSKEEVDARYRGKYEELHIMCGMHYESLSLSHQEIQELTHHIRTLKMEMEKLKKKKTRVQETIADSKQRGDRAIQDAKGNLHDLQHNLRKAGDKLTRLLQDFQEQLNAKLALDTEVTICRKQLARRDYR</sequence>
<organism evidence="6 7">
    <name type="scientific">Eublepharis macularius</name>
    <name type="common">Leopard gecko</name>
    <name type="synonym">Cyrtodactylus macularius</name>
    <dbReference type="NCBI Taxonomy" id="481883"/>
    <lineage>
        <taxon>Eukaryota</taxon>
        <taxon>Metazoa</taxon>
        <taxon>Chordata</taxon>
        <taxon>Craniata</taxon>
        <taxon>Vertebrata</taxon>
        <taxon>Euteleostomi</taxon>
        <taxon>Lepidosauria</taxon>
        <taxon>Squamata</taxon>
        <taxon>Bifurcata</taxon>
        <taxon>Gekkota</taxon>
        <taxon>Eublepharidae</taxon>
        <taxon>Eublepharinae</taxon>
        <taxon>Eublepharis</taxon>
    </lineage>
</organism>
<reference evidence="7" key="1">
    <citation type="submission" date="2025-08" db="UniProtKB">
        <authorList>
            <consortium name="RefSeq"/>
        </authorList>
    </citation>
    <scope>IDENTIFICATION</scope>
    <source>
        <tissue evidence="7">Blood</tissue>
    </source>
</reference>
<dbReference type="GeneID" id="129346411"/>
<dbReference type="SUPFAM" id="SSF64593">
    <property type="entry name" value="Intermediate filament protein, coiled coil region"/>
    <property type="match status" value="2"/>
</dbReference>
<dbReference type="Gene3D" id="1.20.5.1160">
    <property type="entry name" value="Vasodilator-stimulated phosphoprotein"/>
    <property type="match status" value="1"/>
</dbReference>
<gene>
    <name evidence="7" type="primary">LOC129346411</name>
</gene>
<evidence type="ECO:0000313" key="6">
    <source>
        <dbReference type="Proteomes" id="UP001190640"/>
    </source>
</evidence>
<evidence type="ECO:0000313" key="7">
    <source>
        <dbReference type="RefSeq" id="XP_054859738.1"/>
    </source>
</evidence>
<protein>
    <submittedName>
        <fullName evidence="7">Keratin, type II cytoskeletal 6B-like</fullName>
    </submittedName>
</protein>
<evidence type="ECO:0000259" key="5">
    <source>
        <dbReference type="PROSITE" id="PS51842"/>
    </source>
</evidence>
<dbReference type="Pfam" id="PF00038">
    <property type="entry name" value="Filament"/>
    <property type="match status" value="1"/>
</dbReference>
<dbReference type="SMART" id="SM01391">
    <property type="entry name" value="Filament"/>
    <property type="match status" value="1"/>
</dbReference>
<dbReference type="KEGG" id="emc:129346411"/>
<dbReference type="AlphaFoldDB" id="A0AA97KNG7"/>
<dbReference type="PANTHER" id="PTHR45616:SF39">
    <property type="entry name" value="KERATIN, TYPE II CYTOSKELETAL 6A-RELATED"/>
    <property type="match status" value="1"/>
</dbReference>
<keyword evidence="6" id="KW-1185">Reference proteome</keyword>
<feature type="coiled-coil region" evidence="3">
    <location>
        <begin position="113"/>
        <end position="147"/>
    </location>
</feature>
<name>A0AA97KNG7_EUBMA</name>
<feature type="compositionally biased region" description="Basic and acidic residues" evidence="4">
    <location>
        <begin position="1"/>
        <end position="18"/>
    </location>
</feature>